<comment type="similarity">
    <text evidence="1">Belongs to the FAH family.</text>
</comment>
<sequence>MRIANHDGRATLVTGDNGAEHGIDVATASGGRFGPDLHSLYDNWTAFITWAADSDISDAEPVEIDRSLLGAPSPAPRQVFAVGLNYDSHASESGFDSPTHLPPVFTKYVSSFSGPDTTVTIPEGGSVDWEVELVVVIGRETRGVGAGDAWNHIAGLTVGQDISERVGQLRGPAPQFGLGKSHPGFSPQGPWLVTPDHLPDPDDLELGCAIDGEGMQKGRTRDLIFPVPALVAELSRNVTLYPGDVIFTGTPAGVGAARDPKRFLAPGEQLDSWITGIGELHQTFIASHEDTP</sequence>
<dbReference type="RefSeq" id="WP_074849691.1">
    <property type="nucleotide sequence ID" value="NZ_FNLM01000034.1"/>
</dbReference>
<dbReference type="Gene3D" id="3.90.850.10">
    <property type="entry name" value="Fumarylacetoacetase-like, C-terminal domain"/>
    <property type="match status" value="1"/>
</dbReference>
<reference evidence="4 5" key="1">
    <citation type="submission" date="2016-10" db="EMBL/GenBank/DDBJ databases">
        <authorList>
            <person name="de Groot N.N."/>
        </authorList>
    </citation>
    <scope>NUCLEOTIDE SEQUENCE [LARGE SCALE GENOMIC DNA]</scope>
    <source>
        <strain evidence="4 5">DSM 44215</strain>
    </source>
</reference>
<keyword evidence="2" id="KW-0479">Metal-binding</keyword>
<dbReference type="Proteomes" id="UP000183180">
    <property type="component" value="Unassembled WGS sequence"/>
</dbReference>
<dbReference type="PANTHER" id="PTHR42796:SF4">
    <property type="entry name" value="FUMARYLACETOACETATE HYDROLASE DOMAIN-CONTAINING PROTEIN 2A"/>
    <property type="match status" value="1"/>
</dbReference>
<dbReference type="InterPro" id="IPR051121">
    <property type="entry name" value="FAH"/>
</dbReference>
<dbReference type="AlphaFoldDB" id="A0A1H2IM66"/>
<organism evidence="4 5">
    <name type="scientific">Gordonia westfalica</name>
    <dbReference type="NCBI Taxonomy" id="158898"/>
    <lineage>
        <taxon>Bacteria</taxon>
        <taxon>Bacillati</taxon>
        <taxon>Actinomycetota</taxon>
        <taxon>Actinomycetes</taxon>
        <taxon>Mycobacteriales</taxon>
        <taxon>Gordoniaceae</taxon>
        <taxon>Gordonia</taxon>
    </lineage>
</organism>
<dbReference type="STRING" id="158898.SAMN04488548_1341275"/>
<evidence type="ECO:0000313" key="4">
    <source>
        <dbReference type="EMBL" id="SDU45142.1"/>
    </source>
</evidence>
<dbReference type="OrthoDB" id="9805307at2"/>
<dbReference type="InterPro" id="IPR011234">
    <property type="entry name" value="Fumarylacetoacetase-like_C"/>
</dbReference>
<dbReference type="GO" id="GO:0046872">
    <property type="term" value="F:metal ion binding"/>
    <property type="evidence" value="ECO:0007669"/>
    <property type="project" value="UniProtKB-KW"/>
</dbReference>
<accession>A0A1H2IM66</accession>
<proteinExistence type="inferred from homology"/>
<dbReference type="Pfam" id="PF01557">
    <property type="entry name" value="FAA_hydrolase"/>
    <property type="match status" value="1"/>
</dbReference>
<name>A0A1H2IM66_9ACTN</name>
<dbReference type="InterPro" id="IPR036663">
    <property type="entry name" value="Fumarylacetoacetase_C_sf"/>
</dbReference>
<gene>
    <name evidence="4" type="ORF">SAMN04488548_1341275</name>
</gene>
<dbReference type="SUPFAM" id="SSF56529">
    <property type="entry name" value="FAH"/>
    <property type="match status" value="1"/>
</dbReference>
<dbReference type="PANTHER" id="PTHR42796">
    <property type="entry name" value="FUMARYLACETOACETATE HYDROLASE DOMAIN-CONTAINING PROTEIN 2A-RELATED"/>
    <property type="match status" value="1"/>
</dbReference>
<dbReference type="GO" id="GO:0044281">
    <property type="term" value="P:small molecule metabolic process"/>
    <property type="evidence" value="ECO:0007669"/>
    <property type="project" value="UniProtKB-ARBA"/>
</dbReference>
<dbReference type="GO" id="GO:0003824">
    <property type="term" value="F:catalytic activity"/>
    <property type="evidence" value="ECO:0007669"/>
    <property type="project" value="InterPro"/>
</dbReference>
<evidence type="ECO:0000313" key="5">
    <source>
        <dbReference type="Proteomes" id="UP000183180"/>
    </source>
</evidence>
<evidence type="ECO:0000256" key="1">
    <source>
        <dbReference type="ARBA" id="ARBA00010211"/>
    </source>
</evidence>
<evidence type="ECO:0000256" key="2">
    <source>
        <dbReference type="ARBA" id="ARBA00022723"/>
    </source>
</evidence>
<protein>
    <submittedName>
        <fullName evidence="4">2-keto-4-pentenoate hydratase/2-oxohepta-3-ene-1,7-dioic acid hydratase (Catechol pathway)</fullName>
    </submittedName>
</protein>
<feature type="domain" description="Fumarylacetoacetase-like C-terminal" evidence="3">
    <location>
        <begin position="79"/>
        <end position="284"/>
    </location>
</feature>
<evidence type="ECO:0000259" key="3">
    <source>
        <dbReference type="Pfam" id="PF01557"/>
    </source>
</evidence>
<dbReference type="EMBL" id="FNLM01000034">
    <property type="protein sequence ID" value="SDU45142.1"/>
    <property type="molecule type" value="Genomic_DNA"/>
</dbReference>